<feature type="region of interest" description="Disordered" evidence="5">
    <location>
        <begin position="209"/>
        <end position="283"/>
    </location>
</feature>
<evidence type="ECO:0008006" key="9">
    <source>
        <dbReference type="Google" id="ProtNLM"/>
    </source>
</evidence>
<reference evidence="7" key="1">
    <citation type="submission" date="2020-05" db="EMBL/GenBank/DDBJ databases">
        <title>Phylogenomic resolution of chytrid fungi.</title>
        <authorList>
            <person name="Stajich J.E."/>
            <person name="Amses K."/>
            <person name="Simmons R."/>
            <person name="Seto K."/>
            <person name="Myers J."/>
            <person name="Bonds A."/>
            <person name="Quandt C.A."/>
            <person name="Barry K."/>
            <person name="Liu P."/>
            <person name="Grigoriev I."/>
            <person name="Longcore J.E."/>
            <person name="James T.Y."/>
        </authorList>
    </citation>
    <scope>NUCLEOTIDE SEQUENCE</scope>
    <source>
        <strain evidence="7">PLAUS21</strain>
    </source>
</reference>
<feature type="compositionally biased region" description="Polar residues" evidence="5">
    <location>
        <begin position="267"/>
        <end position="283"/>
    </location>
</feature>
<evidence type="ECO:0000256" key="4">
    <source>
        <dbReference type="ARBA" id="ARBA00023136"/>
    </source>
</evidence>
<organism evidence="7 8">
    <name type="scientific">Boothiomyces macroporosus</name>
    <dbReference type="NCBI Taxonomy" id="261099"/>
    <lineage>
        <taxon>Eukaryota</taxon>
        <taxon>Fungi</taxon>
        <taxon>Fungi incertae sedis</taxon>
        <taxon>Chytridiomycota</taxon>
        <taxon>Chytridiomycota incertae sedis</taxon>
        <taxon>Chytridiomycetes</taxon>
        <taxon>Rhizophydiales</taxon>
        <taxon>Terramycetaceae</taxon>
        <taxon>Boothiomyces</taxon>
    </lineage>
</organism>
<feature type="transmembrane region" description="Helical" evidence="6">
    <location>
        <begin position="13"/>
        <end position="37"/>
    </location>
</feature>
<feature type="transmembrane region" description="Helical" evidence="6">
    <location>
        <begin position="95"/>
        <end position="118"/>
    </location>
</feature>
<name>A0AAD5Y7Z7_9FUNG</name>
<evidence type="ECO:0000256" key="6">
    <source>
        <dbReference type="SAM" id="Phobius"/>
    </source>
</evidence>
<dbReference type="AlphaFoldDB" id="A0AAD5Y7Z7"/>
<keyword evidence="3 6" id="KW-1133">Transmembrane helix</keyword>
<proteinExistence type="predicted"/>
<evidence type="ECO:0000256" key="3">
    <source>
        <dbReference type="ARBA" id="ARBA00022989"/>
    </source>
</evidence>
<evidence type="ECO:0000313" key="8">
    <source>
        <dbReference type="Proteomes" id="UP001210925"/>
    </source>
</evidence>
<protein>
    <recommendedName>
        <fullName evidence="9">G-protein coupled receptors family 2 profile 2 domain-containing protein</fullName>
    </recommendedName>
</protein>
<dbReference type="EMBL" id="JADGKB010000041">
    <property type="protein sequence ID" value="KAJ3257163.1"/>
    <property type="molecule type" value="Genomic_DNA"/>
</dbReference>
<evidence type="ECO:0000256" key="5">
    <source>
        <dbReference type="SAM" id="MobiDB-lite"/>
    </source>
</evidence>
<dbReference type="GO" id="GO:0007189">
    <property type="term" value="P:adenylate cyclase-activating G protein-coupled receptor signaling pathway"/>
    <property type="evidence" value="ECO:0007669"/>
    <property type="project" value="TreeGrafter"/>
</dbReference>
<accession>A0AAD5Y7Z7</accession>
<keyword evidence="8" id="KW-1185">Reference proteome</keyword>
<comment type="subcellular location">
    <subcellularLocation>
        <location evidence="1">Membrane</location>
        <topology evidence="1">Multi-pass membrane protein</topology>
    </subcellularLocation>
</comment>
<dbReference type="GO" id="GO:0004930">
    <property type="term" value="F:G protein-coupled receptor activity"/>
    <property type="evidence" value="ECO:0007669"/>
    <property type="project" value="TreeGrafter"/>
</dbReference>
<gene>
    <name evidence="7" type="ORF">HK103_004861</name>
</gene>
<dbReference type="Pfam" id="PF05462">
    <property type="entry name" value="Dicty_CAR"/>
    <property type="match status" value="1"/>
</dbReference>
<dbReference type="GO" id="GO:0005886">
    <property type="term" value="C:plasma membrane"/>
    <property type="evidence" value="ECO:0007669"/>
    <property type="project" value="TreeGrafter"/>
</dbReference>
<keyword evidence="2 6" id="KW-0812">Transmembrane</keyword>
<dbReference type="PANTHER" id="PTHR23112">
    <property type="entry name" value="G PROTEIN-COUPLED RECEPTOR 157-RELATED"/>
    <property type="match status" value="1"/>
</dbReference>
<comment type="caution">
    <text evidence="7">The sequence shown here is derived from an EMBL/GenBank/DDBJ whole genome shotgun (WGS) entry which is preliminary data.</text>
</comment>
<sequence length="283" mass="31448">MAYSVVQQLTLNILIKVSSVIGFFGVLAMGFVIDLNLDGTVDKIQKFEPYMILASFVIPVPFALYPLFAKPTGVSMIGDVDNWCWISKSLPVYQISLWFGILWAIFLLNLLILAITVYGIKKGEQDLKQPSQNNTKSSFGAYIQKRMLAYLIGFAIVWFPTSINRIVQIALGSPVFAIGVIHATLTPTRGLINFCAYFYAWWHSPANVRDRSGAKSSDTASGKKDKHADNQKLGQSIRTSPSIDANDSGLRNDTSNMSEKTRKFSDLPTSNSHKYSMDNSLKN</sequence>
<keyword evidence="4 6" id="KW-0472">Membrane</keyword>
<evidence type="ECO:0000256" key="1">
    <source>
        <dbReference type="ARBA" id="ARBA00004141"/>
    </source>
</evidence>
<dbReference type="PANTHER" id="PTHR23112:SF0">
    <property type="entry name" value="TRANSMEMBRANE PROTEIN 116"/>
    <property type="match status" value="1"/>
</dbReference>
<evidence type="ECO:0000313" key="7">
    <source>
        <dbReference type="EMBL" id="KAJ3257163.1"/>
    </source>
</evidence>
<feature type="compositionally biased region" description="Basic and acidic residues" evidence="5">
    <location>
        <begin position="221"/>
        <end position="230"/>
    </location>
</feature>
<dbReference type="Proteomes" id="UP001210925">
    <property type="component" value="Unassembled WGS sequence"/>
</dbReference>
<feature type="compositionally biased region" description="Polar residues" evidence="5">
    <location>
        <begin position="232"/>
        <end position="258"/>
    </location>
</feature>
<feature type="transmembrane region" description="Helical" evidence="6">
    <location>
        <begin position="49"/>
        <end position="68"/>
    </location>
</feature>
<feature type="transmembrane region" description="Helical" evidence="6">
    <location>
        <begin position="166"/>
        <end position="185"/>
    </location>
</feature>
<feature type="transmembrane region" description="Helical" evidence="6">
    <location>
        <begin position="139"/>
        <end position="160"/>
    </location>
</feature>
<evidence type="ECO:0000256" key="2">
    <source>
        <dbReference type="ARBA" id="ARBA00022692"/>
    </source>
</evidence>
<dbReference type="Gene3D" id="1.20.1070.10">
    <property type="entry name" value="Rhodopsin 7-helix transmembrane proteins"/>
    <property type="match status" value="1"/>
</dbReference>